<dbReference type="PANTHER" id="PTHR12215:SF10">
    <property type="entry name" value="L-AMINOADIPATE-SEMIALDEHYDE DEHYDROGENASE-PHOSPHOPANTETHEINYL TRANSFERASE"/>
    <property type="match status" value="1"/>
</dbReference>
<dbReference type="Gene3D" id="3.90.470.20">
    <property type="entry name" value="4'-phosphopantetheinyl transferase domain"/>
    <property type="match status" value="1"/>
</dbReference>
<keyword evidence="2" id="KW-0808">Transferase</keyword>
<dbReference type="GO" id="GO:0019878">
    <property type="term" value="P:lysine biosynthetic process via aminoadipic acid"/>
    <property type="evidence" value="ECO:0007669"/>
    <property type="project" value="TreeGrafter"/>
</dbReference>
<dbReference type="GO" id="GO:0005829">
    <property type="term" value="C:cytosol"/>
    <property type="evidence" value="ECO:0007669"/>
    <property type="project" value="TreeGrafter"/>
</dbReference>
<reference evidence="4 5" key="1">
    <citation type="submission" date="2018-08" db="EMBL/GenBank/DDBJ databases">
        <title>A genome reference for cultivated species of the human gut microbiota.</title>
        <authorList>
            <person name="Zou Y."/>
            <person name="Xue W."/>
            <person name="Luo G."/>
        </authorList>
    </citation>
    <scope>NUCLEOTIDE SEQUENCE [LARGE SCALE GENOMIC DNA]</scope>
    <source>
        <strain evidence="4 5">AF24-29</strain>
    </source>
</reference>
<feature type="domain" description="4'-phosphopantetheinyl transferase" evidence="3">
    <location>
        <begin position="79"/>
        <end position="146"/>
    </location>
</feature>
<dbReference type="InterPro" id="IPR037143">
    <property type="entry name" value="4-PPantetheinyl_Trfase_dom_sf"/>
</dbReference>
<dbReference type="Proteomes" id="UP000284178">
    <property type="component" value="Unassembled WGS sequence"/>
</dbReference>
<evidence type="ECO:0000259" key="3">
    <source>
        <dbReference type="Pfam" id="PF01648"/>
    </source>
</evidence>
<keyword evidence="5" id="KW-1185">Reference proteome</keyword>
<protein>
    <recommendedName>
        <fullName evidence="3">4'-phosphopantetheinyl transferase domain-containing protein</fullName>
    </recommendedName>
</protein>
<dbReference type="RefSeq" id="WP_117893100.1">
    <property type="nucleotide sequence ID" value="NZ_CABJCV010000002.1"/>
</dbReference>
<evidence type="ECO:0000256" key="1">
    <source>
        <dbReference type="ARBA" id="ARBA00010990"/>
    </source>
</evidence>
<evidence type="ECO:0000313" key="5">
    <source>
        <dbReference type="Proteomes" id="UP000284178"/>
    </source>
</evidence>
<dbReference type="AlphaFoldDB" id="A0A412G5B3"/>
<sequence>MTEGFPGLWRFSADLSGSNSAQRLNQALAWLTEQQLLPFVPVQKSVNIHGKPFFADLPALHFSLSHCQSEWVCLIASAPVGIDIEQIRGCRQEAIARRFFHPLEQAWLMQHPQAFFQIWTAKESVVKWSGTGIGEDFSRFSVVDETGRLSETPDYRLIPFATKKGTPGTMCLSASLMDAIHDHELD</sequence>
<dbReference type="GeneID" id="83014220"/>
<dbReference type="PANTHER" id="PTHR12215">
    <property type="entry name" value="PHOSPHOPANTETHEINE TRANSFERASE"/>
    <property type="match status" value="1"/>
</dbReference>
<gene>
    <name evidence="4" type="ORF">DWY25_02195</name>
</gene>
<organism evidence="4 5">
    <name type="scientific">Holdemania filiformis</name>
    <dbReference type="NCBI Taxonomy" id="61171"/>
    <lineage>
        <taxon>Bacteria</taxon>
        <taxon>Bacillati</taxon>
        <taxon>Bacillota</taxon>
        <taxon>Erysipelotrichia</taxon>
        <taxon>Erysipelotrichales</taxon>
        <taxon>Erysipelotrichaceae</taxon>
        <taxon>Holdemania</taxon>
    </lineage>
</organism>
<dbReference type="GO" id="GO:0008897">
    <property type="term" value="F:holo-[acyl-carrier-protein] synthase activity"/>
    <property type="evidence" value="ECO:0007669"/>
    <property type="project" value="InterPro"/>
</dbReference>
<evidence type="ECO:0000256" key="2">
    <source>
        <dbReference type="ARBA" id="ARBA00022679"/>
    </source>
</evidence>
<comment type="caution">
    <text evidence="4">The sequence shown here is derived from an EMBL/GenBank/DDBJ whole genome shotgun (WGS) entry which is preliminary data.</text>
</comment>
<dbReference type="InterPro" id="IPR050559">
    <property type="entry name" value="P-Pant_transferase_sf"/>
</dbReference>
<dbReference type="GO" id="GO:0000287">
    <property type="term" value="F:magnesium ion binding"/>
    <property type="evidence" value="ECO:0007669"/>
    <property type="project" value="InterPro"/>
</dbReference>
<dbReference type="Pfam" id="PF01648">
    <property type="entry name" value="ACPS"/>
    <property type="match status" value="1"/>
</dbReference>
<comment type="similarity">
    <text evidence="1">Belongs to the P-Pant transferase superfamily. Gsp/Sfp/HetI/AcpT family.</text>
</comment>
<evidence type="ECO:0000313" key="4">
    <source>
        <dbReference type="EMBL" id="RGR76186.1"/>
    </source>
</evidence>
<accession>A0A412G5B3</accession>
<name>A0A412G5B3_9FIRM</name>
<proteinExistence type="inferred from homology"/>
<dbReference type="SUPFAM" id="SSF56214">
    <property type="entry name" value="4'-phosphopantetheinyl transferase"/>
    <property type="match status" value="2"/>
</dbReference>
<dbReference type="EMBL" id="QRUP01000002">
    <property type="protein sequence ID" value="RGR76186.1"/>
    <property type="molecule type" value="Genomic_DNA"/>
</dbReference>
<dbReference type="InterPro" id="IPR008278">
    <property type="entry name" value="4-PPantetheinyl_Trfase_dom"/>
</dbReference>